<evidence type="ECO:0000313" key="3">
    <source>
        <dbReference type="Proteomes" id="UP000242519"/>
    </source>
</evidence>
<dbReference type="EMBL" id="MZNU01000326">
    <property type="protein sequence ID" value="OWP00387.1"/>
    <property type="molecule type" value="Genomic_DNA"/>
</dbReference>
<dbReference type="Gene3D" id="3.30.450.40">
    <property type="match status" value="1"/>
</dbReference>
<feature type="region of interest" description="Disordered" evidence="1">
    <location>
        <begin position="563"/>
        <end position="601"/>
    </location>
</feature>
<dbReference type="PANTHER" id="PTHR43102">
    <property type="entry name" value="SLR1143 PROTEIN"/>
    <property type="match status" value="1"/>
</dbReference>
<evidence type="ECO:0000256" key="1">
    <source>
        <dbReference type="SAM" id="MobiDB-lite"/>
    </source>
</evidence>
<name>A0A218YX45_9HELO</name>
<keyword evidence="3" id="KW-1185">Reference proteome</keyword>
<proteinExistence type="predicted"/>
<dbReference type="Proteomes" id="UP000242519">
    <property type="component" value="Unassembled WGS sequence"/>
</dbReference>
<dbReference type="AlphaFoldDB" id="A0A218YX45"/>
<dbReference type="InParanoid" id="A0A218YX45"/>
<protein>
    <recommendedName>
        <fullName evidence="4">GAF domain-containing protein</fullName>
    </recommendedName>
</protein>
<reference evidence="2 3" key="1">
    <citation type="submission" date="2017-04" db="EMBL/GenBank/DDBJ databases">
        <title>Draft genome sequence of Marssonina coronaria NL1: causal agent of apple blotch.</title>
        <authorList>
            <person name="Cheng Q."/>
        </authorList>
    </citation>
    <scope>NUCLEOTIDE SEQUENCE [LARGE SCALE GENOMIC DNA]</scope>
    <source>
        <strain evidence="2 3">NL1</strain>
    </source>
</reference>
<dbReference type="OrthoDB" id="303614at2759"/>
<accession>A0A218YX45</accession>
<gene>
    <name evidence="2" type="ORF">B2J93_3937</name>
</gene>
<feature type="compositionally biased region" description="Polar residues" evidence="1">
    <location>
        <begin position="563"/>
        <end position="582"/>
    </location>
</feature>
<dbReference type="SUPFAM" id="SSF55781">
    <property type="entry name" value="GAF domain-like"/>
    <property type="match status" value="1"/>
</dbReference>
<organism evidence="2 3">
    <name type="scientific">Diplocarpon coronariae</name>
    <dbReference type="NCBI Taxonomy" id="2795749"/>
    <lineage>
        <taxon>Eukaryota</taxon>
        <taxon>Fungi</taxon>
        <taxon>Dikarya</taxon>
        <taxon>Ascomycota</taxon>
        <taxon>Pezizomycotina</taxon>
        <taxon>Leotiomycetes</taxon>
        <taxon>Helotiales</taxon>
        <taxon>Drepanopezizaceae</taxon>
        <taxon>Diplocarpon</taxon>
    </lineage>
</organism>
<dbReference type="STRING" id="503106.A0A218YX45"/>
<dbReference type="PANTHER" id="PTHR43102:SF2">
    <property type="entry name" value="GAF DOMAIN-CONTAINING PROTEIN"/>
    <property type="match status" value="1"/>
</dbReference>
<dbReference type="InterPro" id="IPR029016">
    <property type="entry name" value="GAF-like_dom_sf"/>
</dbReference>
<evidence type="ECO:0000313" key="2">
    <source>
        <dbReference type="EMBL" id="OWP00387.1"/>
    </source>
</evidence>
<sequence length="960" mass="106341">MESSLVSWYGDQSFDVSLNQPTLNQPTLNQPTYTEIIHAKSFRKQARDEQAKTGGITKDLIEFFEHTSPTGPYATDLARLEATISTSQESSVSTQGIDFTKFEEAGSTSPLIITQSLSRRENKKRGLVAKMFSRSSASSSKRSLEKEGQMVSCQAVQDREVEDGSFDAPNPAHYLKPLQHRMQARKETGLKPPKCIEDSEATISPITIARNRGEAARRLQGHFDEEAVEYDLASPKVQSVMGLVMSTGLGSEDDPGSRLEVARDQNVDAEEKPEEDIEEEANIFQFHELDDVILDLCPNGKWDKHWDSYMTSYSKGQFNLSNPPKPPAFKDRFDFLPSVYPPNEARRLGMSEDFEILWPHWGQDNSAELIRIAMTKFEAKSVSLSFFDEENEVFRAENGYNQPNVARTHSIAAHCLLSKDVLVVLDTKEDWRFRHNPLVSGRPKIRFFAGAPMMAPCGEVLGVFAIFSSKPRLSFTPLQCRELAEFSCLVMEDLRNQVDELTDHYRLTPLLDRDTFISPNHSLRTLSAQSLDGSGSGLVPSALSFHKSNVSQRPQSRLYHTAGTQEVHSGPSEQTPPSSAESNLHFYANSPESSKEDGRFKATSSISKQLFTHGSYLSGLRGFSPRPFSSSDITSLHPHPPNTPARSFIEDLSTKPQFDLTAEDFMIGGDSSAESYRQAMPTTNPFYDGYTGGINRSENARVLEHNSSTALQQRELAANIVNSRDKGVGHMSSEIGPAAQISITQQLGFKGKNQHGSPSRMGGHSAFSSAPPAPFLDMIEGFSDEAAFMCEVNAQNLGYDMVYAVTISPARPGMSDQEMLAPDGLRTEILVAHGLNQPLVLSPACLLRVLQSKRAEHWTDPAAKREAGEYYSGRLIPIASDGYSGIIMGAFRFPDNISQDGDVGSPSEMEKIWKFSEVLGAVLFRKSRKCPERSNTEPTAHPATDVRRAIIGNVARHRRS</sequence>
<evidence type="ECO:0008006" key="4">
    <source>
        <dbReference type="Google" id="ProtNLM"/>
    </source>
</evidence>
<comment type="caution">
    <text evidence="2">The sequence shown here is derived from an EMBL/GenBank/DDBJ whole genome shotgun (WGS) entry which is preliminary data.</text>
</comment>